<protein>
    <submittedName>
        <fullName evidence="2">Uncharacterized protein</fullName>
    </submittedName>
</protein>
<feature type="region of interest" description="Disordered" evidence="1">
    <location>
        <begin position="18"/>
        <end position="46"/>
    </location>
</feature>
<gene>
    <name evidence="2" type="ORF">L248_2262</name>
</gene>
<accession>U4TG08</accession>
<evidence type="ECO:0000313" key="2">
    <source>
        <dbReference type="EMBL" id="ERL63701.1"/>
    </source>
</evidence>
<dbReference type="STRING" id="1231336.L248_2262"/>
<evidence type="ECO:0000256" key="1">
    <source>
        <dbReference type="SAM" id="MobiDB-lite"/>
    </source>
</evidence>
<dbReference type="Proteomes" id="UP000030647">
    <property type="component" value="Unassembled WGS sequence"/>
</dbReference>
<sequence>MAKKNALAGIKNPATTPAAASFISEADTEKRPGRPASKGETKSRRTNILFKPSTYEDLQTLALLKRTSVNELLNQLAEEAVAQNRSDIDRFNNDF</sequence>
<dbReference type="AlphaFoldDB" id="U4TG08"/>
<dbReference type="EMBL" id="KI271619">
    <property type="protein sequence ID" value="ERL63701.1"/>
    <property type="molecule type" value="Genomic_DNA"/>
</dbReference>
<feature type="compositionally biased region" description="Basic and acidic residues" evidence="1">
    <location>
        <begin position="27"/>
        <end position="43"/>
    </location>
</feature>
<evidence type="ECO:0000313" key="3">
    <source>
        <dbReference type="Proteomes" id="UP000030647"/>
    </source>
</evidence>
<proteinExistence type="predicted"/>
<organism evidence="2 3">
    <name type="scientific">Schleiferilactobacillus shenzhenensis LY-73</name>
    <dbReference type="NCBI Taxonomy" id="1231336"/>
    <lineage>
        <taxon>Bacteria</taxon>
        <taxon>Bacillati</taxon>
        <taxon>Bacillota</taxon>
        <taxon>Bacilli</taxon>
        <taxon>Lactobacillales</taxon>
        <taxon>Lactobacillaceae</taxon>
        <taxon>Schleiferilactobacillus</taxon>
    </lineage>
</organism>
<dbReference type="RefSeq" id="WP_022531010.1">
    <property type="nucleotide sequence ID" value="NZ_KI271619.1"/>
</dbReference>
<keyword evidence="3" id="KW-1185">Reference proteome</keyword>
<reference evidence="3" key="1">
    <citation type="journal article" date="2013" name="Genome Announc.">
        <title>Whole-Genome Sequencing of Lactobacillus shenzhenensis Strain LY-73T.</title>
        <authorList>
            <person name="Lin Z."/>
            <person name="Liu Z."/>
            <person name="Yang R."/>
            <person name="Zou Y."/>
            <person name="Wan D."/>
            <person name="Chen J."/>
            <person name="Guo M."/>
            <person name="Zhao J."/>
            <person name="Fang C."/>
            <person name="Yang R."/>
            <person name="Liu F."/>
        </authorList>
    </citation>
    <scope>NUCLEOTIDE SEQUENCE [LARGE SCALE GENOMIC DNA]</scope>
    <source>
        <strain evidence="3">LY-73</strain>
    </source>
</reference>
<name>U4TG08_9LACO</name>
<dbReference type="HOGENOM" id="CLU_2369342_0_0_9"/>